<dbReference type="Proteomes" id="UP000800036">
    <property type="component" value="Unassembled WGS sequence"/>
</dbReference>
<name>A0A6A5UJG5_9PLEO</name>
<reference evidence="1" key="1">
    <citation type="journal article" date="2020" name="Stud. Mycol.">
        <title>101 Dothideomycetes genomes: a test case for predicting lifestyles and emergence of pathogens.</title>
        <authorList>
            <person name="Haridas S."/>
            <person name="Albert R."/>
            <person name="Binder M."/>
            <person name="Bloem J."/>
            <person name="Labutti K."/>
            <person name="Salamov A."/>
            <person name="Andreopoulos B."/>
            <person name="Baker S."/>
            <person name="Barry K."/>
            <person name="Bills G."/>
            <person name="Bluhm B."/>
            <person name="Cannon C."/>
            <person name="Castanera R."/>
            <person name="Culley D."/>
            <person name="Daum C."/>
            <person name="Ezra D."/>
            <person name="Gonzalez J."/>
            <person name="Henrissat B."/>
            <person name="Kuo A."/>
            <person name="Liang C."/>
            <person name="Lipzen A."/>
            <person name="Lutzoni F."/>
            <person name="Magnuson J."/>
            <person name="Mondo S."/>
            <person name="Nolan M."/>
            <person name="Ohm R."/>
            <person name="Pangilinan J."/>
            <person name="Park H.-J."/>
            <person name="Ramirez L."/>
            <person name="Alfaro M."/>
            <person name="Sun H."/>
            <person name="Tritt A."/>
            <person name="Yoshinaga Y."/>
            <person name="Zwiers L.-H."/>
            <person name="Turgeon B."/>
            <person name="Goodwin S."/>
            <person name="Spatafora J."/>
            <person name="Crous P."/>
            <person name="Grigoriev I."/>
        </authorList>
    </citation>
    <scope>NUCLEOTIDE SEQUENCE</scope>
    <source>
        <strain evidence="1">CBS 107.79</strain>
    </source>
</reference>
<protein>
    <submittedName>
        <fullName evidence="1">Uncharacterized protein</fullName>
    </submittedName>
</protein>
<keyword evidence="2" id="KW-1185">Reference proteome</keyword>
<dbReference type="EMBL" id="ML976776">
    <property type="protein sequence ID" value="KAF1964794.1"/>
    <property type="molecule type" value="Genomic_DNA"/>
</dbReference>
<accession>A0A6A5UJG5</accession>
<evidence type="ECO:0000313" key="1">
    <source>
        <dbReference type="EMBL" id="KAF1964794.1"/>
    </source>
</evidence>
<proteinExistence type="predicted"/>
<organism evidence="1 2">
    <name type="scientific">Bimuria novae-zelandiae CBS 107.79</name>
    <dbReference type="NCBI Taxonomy" id="1447943"/>
    <lineage>
        <taxon>Eukaryota</taxon>
        <taxon>Fungi</taxon>
        <taxon>Dikarya</taxon>
        <taxon>Ascomycota</taxon>
        <taxon>Pezizomycotina</taxon>
        <taxon>Dothideomycetes</taxon>
        <taxon>Pleosporomycetidae</taxon>
        <taxon>Pleosporales</taxon>
        <taxon>Massarineae</taxon>
        <taxon>Didymosphaeriaceae</taxon>
        <taxon>Bimuria</taxon>
    </lineage>
</organism>
<dbReference type="AlphaFoldDB" id="A0A6A5UJG5"/>
<sequence>MCTWQRAPFSMSWYVYLPMLAVRSRVGPTVAREVRKWHQSSCRRSGLQDVDSLAWRVSLRQIGTSFFLQDESLDIAASIC</sequence>
<evidence type="ECO:0000313" key="2">
    <source>
        <dbReference type="Proteomes" id="UP000800036"/>
    </source>
</evidence>
<gene>
    <name evidence="1" type="ORF">BU23DRAFT_49919</name>
</gene>